<gene>
    <name evidence="1" type="ORF">RR46_11347</name>
</gene>
<dbReference type="AlphaFoldDB" id="A0A194PSA3"/>
<evidence type="ECO:0000313" key="1">
    <source>
        <dbReference type="EMBL" id="KPI95634.1"/>
    </source>
</evidence>
<reference evidence="1 2" key="1">
    <citation type="journal article" date="2015" name="Nat. Commun.">
        <title>Outbred genome sequencing and CRISPR/Cas9 gene editing in butterflies.</title>
        <authorList>
            <person name="Li X."/>
            <person name="Fan D."/>
            <person name="Zhang W."/>
            <person name="Liu G."/>
            <person name="Zhang L."/>
            <person name="Zhao L."/>
            <person name="Fang X."/>
            <person name="Chen L."/>
            <person name="Dong Y."/>
            <person name="Chen Y."/>
            <person name="Ding Y."/>
            <person name="Zhao R."/>
            <person name="Feng M."/>
            <person name="Zhu Y."/>
            <person name="Feng Y."/>
            <person name="Jiang X."/>
            <person name="Zhu D."/>
            <person name="Xiang H."/>
            <person name="Feng X."/>
            <person name="Li S."/>
            <person name="Wang J."/>
            <person name="Zhang G."/>
            <person name="Kronforst M.R."/>
            <person name="Wang W."/>
        </authorList>
    </citation>
    <scope>NUCLEOTIDE SEQUENCE [LARGE SCALE GENOMIC DNA]</scope>
    <source>
        <strain evidence="1">Ya'a_city_454_Px</strain>
        <tissue evidence="1">Whole body</tissue>
    </source>
</reference>
<name>A0A194PSA3_PAPXU</name>
<dbReference type="EMBL" id="KQ459595">
    <property type="protein sequence ID" value="KPI95634.1"/>
    <property type="molecule type" value="Genomic_DNA"/>
</dbReference>
<proteinExistence type="predicted"/>
<accession>A0A194PSA3</accession>
<protein>
    <submittedName>
        <fullName evidence="1">Uncharacterized protein</fullName>
    </submittedName>
</protein>
<dbReference type="Proteomes" id="UP000053268">
    <property type="component" value="Unassembled WGS sequence"/>
</dbReference>
<sequence length="132" mass="14858">MSKRRDVSCKTDKVDIKDYSRVIFWKDILGAAEGKDCRLPTQRPIFQLKQRMPSSLCQSKNMPAAAVNTCVVLFHVTRCSSIHARCIVFVTISINYVSTFLLAPDHHFNSPIFNGVKSSSLVFIVPTKRLVA</sequence>
<organism evidence="1 2">
    <name type="scientific">Papilio xuthus</name>
    <name type="common">Asian swallowtail butterfly</name>
    <dbReference type="NCBI Taxonomy" id="66420"/>
    <lineage>
        <taxon>Eukaryota</taxon>
        <taxon>Metazoa</taxon>
        <taxon>Ecdysozoa</taxon>
        <taxon>Arthropoda</taxon>
        <taxon>Hexapoda</taxon>
        <taxon>Insecta</taxon>
        <taxon>Pterygota</taxon>
        <taxon>Neoptera</taxon>
        <taxon>Endopterygota</taxon>
        <taxon>Lepidoptera</taxon>
        <taxon>Glossata</taxon>
        <taxon>Ditrysia</taxon>
        <taxon>Papilionoidea</taxon>
        <taxon>Papilionidae</taxon>
        <taxon>Papilioninae</taxon>
        <taxon>Papilio</taxon>
    </lineage>
</organism>
<evidence type="ECO:0000313" key="2">
    <source>
        <dbReference type="Proteomes" id="UP000053268"/>
    </source>
</evidence>
<keyword evidence="2" id="KW-1185">Reference proteome</keyword>